<comment type="caution">
    <text evidence="2">The sequence shown here is derived from an EMBL/GenBank/DDBJ whole genome shotgun (WGS) entry which is preliminary data.</text>
</comment>
<dbReference type="STRING" id="1196324.A374_18139"/>
<name>I8IWZ3_9BACL</name>
<dbReference type="EMBL" id="AKKV01000042">
    <property type="protein sequence ID" value="EIT83981.1"/>
    <property type="molecule type" value="Genomic_DNA"/>
</dbReference>
<protein>
    <recommendedName>
        <fullName evidence="4">YesK-like protein</fullName>
    </recommendedName>
</protein>
<feature type="transmembrane region" description="Helical" evidence="1">
    <location>
        <begin position="59"/>
        <end position="79"/>
    </location>
</feature>
<dbReference type="PATRIC" id="fig|1196324.3.peg.3701"/>
<keyword evidence="1" id="KW-0472">Membrane</keyword>
<keyword evidence="3" id="KW-1185">Reference proteome</keyword>
<reference evidence="2 3" key="1">
    <citation type="journal article" date="2012" name="J. Bacteriol.">
        <title>Genome of Bacillus macauensis ZFHKF-1, a Long-Chain-Forming Bacterium.</title>
        <authorList>
            <person name="Cai L."/>
            <person name="Zhang T."/>
        </authorList>
    </citation>
    <scope>NUCLEOTIDE SEQUENCE [LARGE SCALE GENOMIC DNA]</scope>
    <source>
        <strain evidence="2 3">ZFHKF-1</strain>
    </source>
</reference>
<feature type="transmembrane region" description="Helical" evidence="1">
    <location>
        <begin position="6"/>
        <end position="24"/>
    </location>
</feature>
<evidence type="ECO:0000256" key="1">
    <source>
        <dbReference type="SAM" id="Phobius"/>
    </source>
</evidence>
<evidence type="ECO:0000313" key="2">
    <source>
        <dbReference type="EMBL" id="EIT83981.1"/>
    </source>
</evidence>
<dbReference type="AlphaFoldDB" id="I8IWZ3"/>
<keyword evidence="1" id="KW-0812">Transmembrane</keyword>
<accession>I8IWZ3</accession>
<evidence type="ECO:0000313" key="3">
    <source>
        <dbReference type="Proteomes" id="UP000004080"/>
    </source>
</evidence>
<proteinExistence type="predicted"/>
<gene>
    <name evidence="2" type="ORF">A374_18139</name>
</gene>
<dbReference type="Proteomes" id="UP000004080">
    <property type="component" value="Unassembled WGS sequence"/>
</dbReference>
<keyword evidence="1" id="KW-1133">Transmembrane helix</keyword>
<sequence length="89" mass="9739">MMLLPAGIGLIIGIIILAITARLHKKRSTMSKVPSIIGMVAFILAFSYGYFIVRGFEGAAYLLFAVPVLVLSLVAFFSVRKHNAQTLNR</sequence>
<evidence type="ECO:0008006" key="4">
    <source>
        <dbReference type="Google" id="ProtNLM"/>
    </source>
</evidence>
<organism evidence="2 3">
    <name type="scientific">Fictibacillus macauensis ZFHKF-1</name>
    <dbReference type="NCBI Taxonomy" id="1196324"/>
    <lineage>
        <taxon>Bacteria</taxon>
        <taxon>Bacillati</taxon>
        <taxon>Bacillota</taxon>
        <taxon>Bacilli</taxon>
        <taxon>Bacillales</taxon>
        <taxon>Fictibacillaceae</taxon>
        <taxon>Fictibacillus</taxon>
    </lineage>
</organism>
<feature type="transmembrane region" description="Helical" evidence="1">
    <location>
        <begin position="36"/>
        <end position="53"/>
    </location>
</feature>
<dbReference type="RefSeq" id="WP_007203697.1">
    <property type="nucleotide sequence ID" value="NZ_AKKV01000042.1"/>
</dbReference>